<dbReference type="InterPro" id="IPR041221">
    <property type="entry name" value="APC1_C"/>
</dbReference>
<dbReference type="InterPro" id="IPR011989">
    <property type="entry name" value="ARM-like"/>
</dbReference>
<sequence length="1909" mass="217692">MIKTENLGVVKPFGLFYLDRNDIERKEYQFYYFSDKNVNLQSNRSASTDNNFSEENELFWNKSTMIWSSSLGIKKKYTLSNLLSHTPQIKVVSWCHFPFMKRDKLDLKGGVDGTTGWTDTEIVNDNNGHYRFLCMLHSNGLNIYNSSSSGRIYNVVLPCKIQRLWPSKFGLLLERDSSDQLQSRLPQSDIPYIFSILHPLEELKPVLVTLENDMNDQEFFFDINQTIVYSSKDYPIIITYHKVDKVHVIYKLSYKQPTSVKSFGNLHNPKDHQTHTDDQEDDEEYFNKSYHKLNSSTSFSHNTTINGTNGNPVSTTSTSDSQYRFLSHFSEPEKSFIYDENNENIIESELVMTVLLRDQTLKSLNPAKNVFVTLDHQRQPLLVLHIDNHVITYRIQTTITNDLSLEPAFRIDNIQSVSPIFIDSFYYNNIVNSGDHCKSTLEFSHILTLNCDQSLSVYWGRYKISDLQLDTTKESQFVTNSKAIELKQSVFNRVTVRFDNQHEIRTRIKLNQCHLTSTCLYSLSSFIPLDLVSSIYQDFYQYMQLENNSESDSKEDSKEWLSLQIILVSLVQLCSGNKRKEITNQNSSYTSPNDDWNFLLNSNYHKNYDKLVQSHLKLLPNTITTSTPTSDNNGLLIKATKHSIPWKSNFDQFKQNINNILIALHYQYEEFKVLSVNIIHLKSLATFLLQLDYYIRDFGDLITIYNNYKEKDISDKTTKESTESTKSVDVDMDEMVQPFSIYRLVLDSLKLGQSTSEYLEIFNKNKTLDKLHFKWLDRVVSLYSLLNGSGVKDFKEISEKLILKMSELGMNLEDLNSMSYGLVLPLREAIRCSKSSPKLTWSDEIFKLLEREDLLYQFNINDIDSINNNKKVNQLLISKYTSTLVNGNNGNGSKQSILKVTEDGNSDKEPVSDEFYRKIVALRFDRDQRVQEVSRLLSPSIKIQIKHDQETGVSDHDYLGELQNRLLLAANRTISLPIGYGMFNLASTKPLPTETIYIPPIVLNGSVIGQKSTNISLDSTVFPASNLSWPEFHNGVASGIRVSSDQAEITNTWIIYNRPSEFNPSYSGLLLSLGLQKKLSSLAFTKLFEYLAFGHQLTSVGLLLGISCTKMGSMEMSIAKVLSVHIPSLHPPMSIDLDVPSMVQTASVMGIGLLYQGTSNRRMTEVLLMEIGRKPTNDKPFERDSYSLSAGLALGLVNLAKGNSEGSLSDLNLEERLGSYIGIGSEDTFDHISHSNSIYKKSSSIQSQSKTNTKGNGSQIKSNLILEGPKPNIDITSPGAILALALIYLKTSNDKIANYLTIPETSYGLDFVRPDLILLRVFGKSLIMWNQIEPTLEWIHSQVPNIIRTNVQLKPETEQVIHVNSENSDKVDLDLLVLVYCNIIAGLSMAIGMRFAGSQNTHAYRLLMDLLKVFRKRQIYMNKCVKKKIQNESSNRVLRVTTETLINVIALSLSLVMAGSGDLEALQILRSLRSRLSSEITYGNHMAISMSLGFLFLGSGQYTLSTSNLAIACLVCSLFPRFPMSPNDNQYHLQALRHLYYLAIEPRCLVTRDVDTLQPCHVPFDIEYIESHTGKEITQTLITPCLIPEMDKIMSIRIRSPRYWNISITSHQPHGHASSDSTQLKKHPILFVKRKIGYLDYREDPEGFNNLQKSFPRQIVYDHSVSKLSTLQMSREQFLKSFSSDPTLLLFARHFCSDTLSVDTDNFNTSVLYECLTKDKPEILQTLQLMNDISRDIQHYSTQSGSSQLLQNLLVILQFYKKFNHYQLNGNGNENNSTTNTFKKVDEYLVEPSFINLIESRVDGYFQLLLNYNNNSMSKMLCEYFKTLCYPSCSSGNSILSSNSELNNFSSWLVFYDIPSMDSLRSLKNVPSEINISKFQLFGLSSYVNYKSIANVHKVLLTELNLLPK</sequence>
<dbReference type="InterPro" id="IPR046794">
    <property type="entry name" value="Apc1_MidN"/>
</dbReference>
<evidence type="ECO:0000256" key="6">
    <source>
        <dbReference type="ARBA" id="ARBA00022737"/>
    </source>
</evidence>
<dbReference type="Pfam" id="PF21282">
    <property type="entry name" value="APC1_3rd"/>
    <property type="match status" value="1"/>
</dbReference>
<evidence type="ECO:0000256" key="4">
    <source>
        <dbReference type="ARBA" id="ARBA00016070"/>
    </source>
</evidence>
<keyword evidence="9" id="KW-0539">Nucleus</keyword>
<dbReference type="GO" id="GO:0007091">
    <property type="term" value="P:metaphase/anaphase transition of mitotic cell cycle"/>
    <property type="evidence" value="ECO:0007669"/>
    <property type="project" value="TreeGrafter"/>
</dbReference>
<evidence type="ECO:0000256" key="9">
    <source>
        <dbReference type="ARBA" id="ARBA00023242"/>
    </source>
</evidence>
<comment type="similarity">
    <text evidence="3">Belongs to the APC1 family.</text>
</comment>
<evidence type="ECO:0000259" key="12">
    <source>
        <dbReference type="Pfam" id="PF12859"/>
    </source>
</evidence>
<dbReference type="OMA" id="MQPPDSR"/>
<evidence type="ECO:0000256" key="8">
    <source>
        <dbReference type="ARBA" id="ARBA00022786"/>
    </source>
</evidence>
<evidence type="ECO:0000256" key="3">
    <source>
        <dbReference type="ARBA" id="ARBA00010547"/>
    </source>
</evidence>
<dbReference type="EMBL" id="LODT01000021">
    <property type="protein sequence ID" value="KYQ96888.1"/>
    <property type="molecule type" value="Genomic_DNA"/>
</dbReference>
<evidence type="ECO:0000313" key="17">
    <source>
        <dbReference type="Proteomes" id="UP000076078"/>
    </source>
</evidence>
<comment type="pathway">
    <text evidence="2">Protein modification; protein ubiquitination.</text>
</comment>
<dbReference type="InterPro" id="IPR048971">
    <property type="entry name" value="Apc1_3rd"/>
</dbReference>
<feature type="domain" description="Anaphase-promoting complex subunit 1 beta-sandwich" evidence="15">
    <location>
        <begin position="1547"/>
        <end position="1634"/>
    </location>
</feature>
<evidence type="ECO:0000256" key="1">
    <source>
        <dbReference type="ARBA" id="ARBA00004123"/>
    </source>
</evidence>
<reference evidence="16 17" key="1">
    <citation type="submission" date="2015-12" db="EMBL/GenBank/DDBJ databases">
        <title>Dictyostelia acquired genes for synthesis and detection of signals that induce cell-type specialization by lateral gene transfer from prokaryotes.</title>
        <authorList>
            <person name="Gloeckner G."/>
            <person name="Schaap P."/>
        </authorList>
    </citation>
    <scope>NUCLEOTIDE SEQUENCE [LARGE SCALE GENOMIC DNA]</scope>
    <source>
        <strain evidence="16 17">TK</strain>
    </source>
</reference>
<evidence type="ECO:0000256" key="5">
    <source>
        <dbReference type="ARBA" id="ARBA00022618"/>
    </source>
</evidence>
<evidence type="ECO:0000259" key="13">
    <source>
        <dbReference type="Pfam" id="PF18122"/>
    </source>
</evidence>
<dbReference type="InterPro" id="IPR024990">
    <property type="entry name" value="Apc1"/>
</dbReference>
<comment type="caution">
    <text evidence="16">The sequence shown here is derived from an EMBL/GenBank/DDBJ whole genome shotgun (WGS) entry which is preliminary data.</text>
</comment>
<dbReference type="InParanoid" id="A0A151ZSH4"/>
<feature type="domain" description="Anaphase-promoting complex subunit 1 middle" evidence="14">
    <location>
        <begin position="796"/>
        <end position="854"/>
    </location>
</feature>
<dbReference type="PANTHER" id="PTHR12827">
    <property type="entry name" value="MEIOTIC CHECKPOINT REGULATOR TSG24 FAMILY MEMBER"/>
    <property type="match status" value="1"/>
</dbReference>
<name>A0A151ZSH4_TIELA</name>
<dbReference type="Pfam" id="PF12859">
    <property type="entry name" value="ANAPC1"/>
    <property type="match status" value="1"/>
</dbReference>
<dbReference type="FunFam" id="1.25.10.10:FF:000211">
    <property type="entry name" value="Anaphase-promoting complex subunit 1"/>
    <property type="match status" value="1"/>
</dbReference>
<dbReference type="GO" id="GO:0060090">
    <property type="term" value="F:molecular adaptor activity"/>
    <property type="evidence" value="ECO:0007669"/>
    <property type="project" value="TreeGrafter"/>
</dbReference>
<keyword evidence="6" id="KW-0677">Repeat</keyword>
<dbReference type="OrthoDB" id="26401at2759"/>
<protein>
    <recommendedName>
        <fullName evidence="4">Anaphase-promoting complex subunit 1</fullName>
    </recommendedName>
</protein>
<feature type="compositionally biased region" description="Basic and acidic residues" evidence="11">
    <location>
        <begin position="268"/>
        <end position="277"/>
    </location>
</feature>
<dbReference type="InterPro" id="IPR049255">
    <property type="entry name" value="Apc1_N"/>
</dbReference>
<evidence type="ECO:0000259" key="14">
    <source>
        <dbReference type="Pfam" id="PF20518"/>
    </source>
</evidence>
<keyword evidence="17" id="KW-1185">Reference proteome</keyword>
<dbReference type="STRING" id="361077.A0A151ZSH4"/>
<dbReference type="Gene3D" id="1.25.10.10">
    <property type="entry name" value="Leucine-rich Repeat Variant"/>
    <property type="match status" value="2"/>
</dbReference>
<keyword evidence="10" id="KW-0131">Cell cycle</keyword>
<dbReference type="GO" id="GO:0070979">
    <property type="term" value="P:protein K11-linked ubiquitination"/>
    <property type="evidence" value="ECO:0007669"/>
    <property type="project" value="TreeGrafter"/>
</dbReference>
<organism evidence="16 17">
    <name type="scientific">Tieghemostelium lacteum</name>
    <name type="common">Slime mold</name>
    <name type="synonym">Dictyostelium lacteum</name>
    <dbReference type="NCBI Taxonomy" id="361077"/>
    <lineage>
        <taxon>Eukaryota</taxon>
        <taxon>Amoebozoa</taxon>
        <taxon>Evosea</taxon>
        <taxon>Eumycetozoa</taxon>
        <taxon>Dictyostelia</taxon>
        <taxon>Dictyosteliales</taxon>
        <taxon>Raperosteliaceae</taxon>
        <taxon>Tieghemostelium</taxon>
    </lineage>
</organism>
<dbReference type="PANTHER" id="PTHR12827:SF3">
    <property type="entry name" value="ANAPHASE-PROMOTING COMPLEX SUBUNIT 1"/>
    <property type="match status" value="1"/>
</dbReference>
<dbReference type="Proteomes" id="UP000076078">
    <property type="component" value="Unassembled WGS sequence"/>
</dbReference>
<evidence type="ECO:0000259" key="15">
    <source>
        <dbReference type="Pfam" id="PF21282"/>
    </source>
</evidence>
<comment type="subcellular location">
    <subcellularLocation>
        <location evidence="1">Nucleus</location>
    </subcellularLocation>
</comment>
<feature type="region of interest" description="Disordered" evidence="11">
    <location>
        <begin position="263"/>
        <end position="282"/>
    </location>
</feature>
<dbReference type="Pfam" id="PF18122">
    <property type="entry name" value="APC1_C"/>
    <property type="match status" value="1"/>
</dbReference>
<evidence type="ECO:0000256" key="11">
    <source>
        <dbReference type="SAM" id="MobiDB-lite"/>
    </source>
</evidence>
<evidence type="ECO:0000256" key="10">
    <source>
        <dbReference type="ARBA" id="ARBA00023306"/>
    </source>
</evidence>
<dbReference type="GO" id="GO:0005680">
    <property type="term" value="C:anaphase-promoting complex"/>
    <property type="evidence" value="ECO:0007669"/>
    <property type="project" value="InterPro"/>
</dbReference>
<gene>
    <name evidence="16" type="ORF">DLAC_04202</name>
</gene>
<dbReference type="GO" id="GO:0031145">
    <property type="term" value="P:anaphase-promoting complex-dependent catabolic process"/>
    <property type="evidence" value="ECO:0007669"/>
    <property type="project" value="TreeGrafter"/>
</dbReference>
<feature type="domain" description="Anaphase-promoting complex subunit 1 C-terminal" evidence="13">
    <location>
        <begin position="1677"/>
        <end position="1859"/>
    </location>
</feature>
<evidence type="ECO:0000256" key="2">
    <source>
        <dbReference type="ARBA" id="ARBA00004906"/>
    </source>
</evidence>
<keyword evidence="7" id="KW-0498">Mitosis</keyword>
<dbReference type="FunCoup" id="A0A151ZSH4">
    <property type="interactions" value="620"/>
</dbReference>
<proteinExistence type="inferred from homology"/>
<keyword evidence="5" id="KW-0132">Cell division</keyword>
<keyword evidence="8" id="KW-0833">Ubl conjugation pathway</keyword>
<accession>A0A151ZSH4</accession>
<evidence type="ECO:0000256" key="7">
    <source>
        <dbReference type="ARBA" id="ARBA00022776"/>
    </source>
</evidence>
<feature type="domain" description="Anaphase-promoting complex subunit 1 N-terminal" evidence="12">
    <location>
        <begin position="26"/>
        <end position="186"/>
    </location>
</feature>
<feature type="region of interest" description="Disordered" evidence="11">
    <location>
        <begin position="297"/>
        <end position="319"/>
    </location>
</feature>
<dbReference type="Pfam" id="PF20518">
    <property type="entry name" value="Apc1_MidN"/>
    <property type="match status" value="1"/>
</dbReference>
<dbReference type="GO" id="GO:0051301">
    <property type="term" value="P:cell division"/>
    <property type="evidence" value="ECO:0007669"/>
    <property type="project" value="UniProtKB-KW"/>
</dbReference>
<evidence type="ECO:0000313" key="16">
    <source>
        <dbReference type="EMBL" id="KYQ96888.1"/>
    </source>
</evidence>